<organism evidence="1 2">
    <name type="scientific">Bradyrhizobium canariense</name>
    <dbReference type="NCBI Taxonomy" id="255045"/>
    <lineage>
        <taxon>Bacteria</taxon>
        <taxon>Pseudomonadati</taxon>
        <taxon>Pseudomonadota</taxon>
        <taxon>Alphaproteobacteria</taxon>
        <taxon>Hyphomicrobiales</taxon>
        <taxon>Nitrobacteraceae</taxon>
        <taxon>Bradyrhizobium</taxon>
    </lineage>
</organism>
<sequence>MLARFDMKRLHATLDAERRARGLSWSELANEINKPFESTPSIPISVATIRDMSSKSSVTGAVVLQVLRWLRRTPESFLAGHEDAPPKAEEALPDPGPPLILRFDTRALYAALETERSDRGLTWKQIACELPGFTASMLTNLSTGPLIGFPRVMMLTQWLRRPAASFVRGRAR</sequence>
<evidence type="ECO:0000313" key="1">
    <source>
        <dbReference type="EMBL" id="SDS06577.1"/>
    </source>
</evidence>
<dbReference type="EMBL" id="LT629750">
    <property type="protein sequence ID" value="SDS06577.1"/>
    <property type="molecule type" value="Genomic_DNA"/>
</dbReference>
<evidence type="ECO:0008006" key="3">
    <source>
        <dbReference type="Google" id="ProtNLM"/>
    </source>
</evidence>
<proteinExistence type="predicted"/>
<keyword evidence="2" id="KW-1185">Reference proteome</keyword>
<name>A0A1H1P5V8_9BRAD</name>
<accession>A0A1H1P5V8</accession>
<evidence type="ECO:0000313" key="2">
    <source>
        <dbReference type="Proteomes" id="UP000243904"/>
    </source>
</evidence>
<dbReference type="Proteomes" id="UP000243904">
    <property type="component" value="Chromosome I"/>
</dbReference>
<dbReference type="AlphaFoldDB" id="A0A1H1P5V8"/>
<reference evidence="2" key="1">
    <citation type="submission" date="2016-10" db="EMBL/GenBank/DDBJ databases">
        <authorList>
            <person name="Varghese N."/>
            <person name="Submissions S."/>
        </authorList>
    </citation>
    <scope>NUCLEOTIDE SEQUENCE [LARGE SCALE GENOMIC DNA]</scope>
    <source>
        <strain evidence="2">GAS369</strain>
    </source>
</reference>
<gene>
    <name evidence="1" type="ORF">SAMN05444158_0892</name>
</gene>
<protein>
    <recommendedName>
        <fullName evidence="3">HTH cro/C1-type domain-containing protein</fullName>
    </recommendedName>
</protein>